<feature type="region of interest" description="Disordered" evidence="1">
    <location>
        <begin position="526"/>
        <end position="567"/>
    </location>
</feature>
<dbReference type="InterPro" id="IPR056604">
    <property type="entry name" value="GBF1-like_TPR"/>
</dbReference>
<sequence length="567" mass="62793">MPSQIIDRATRTAETGFFSAFTSYISSYAADDPPEPSEEELESTLCTVDCIKSCNLDQVFRHILNLSVDATAELVQALLEQIPEDDQSTVIAVKQDTLPASSTAAQVPASPLPTYDPTVAYILEFCTVLVVRNEEFIQAMGKAVLGAIFGLLRDPAKWHPITLSRATFHALSFLKSSYDYDFIKVHSLLHNIANLPQQVIRKTSDVISIGLATCTNQPGALRCEMMKSPDFWVILRILAGNPDSSSTVFSILESSVTGNPPAISADNYEAAIALLNFFASAAISTAYPDHNPDLNEHGADRHLKKTKPDSETIDRGCKAINTLQNMTARVPQLMQQSRLESSEAWSAYWLPVFQALTTQCTNPCRDIRQLAFSAIQRSLLSPELTHTDAKEWTAIFGRVLFPLINRLLKPEVFSADRDGMSEMRVQAASLLCKVFLQYLVLLSEWDGMLDLWVKIIDIMDRLMNSGQGDSLEEAVRENLKNVILFMASSGYLVPPTEDPSKQLLWDETWKRVDRFLPELRDDLASESLETSTIADTAPKESKGQMAGQVPPHPLVAAEAADKMSKDD</sequence>
<reference evidence="3" key="1">
    <citation type="submission" date="2023-06" db="EMBL/GenBank/DDBJ databases">
        <title>Conoideocrella luteorostrata (Hypocreales: Clavicipitaceae), a potential biocontrol fungus for elongate hemlock scale in United States Christmas tree production areas.</title>
        <authorList>
            <person name="Barrett H."/>
            <person name="Lovett B."/>
            <person name="Macias A.M."/>
            <person name="Stajich J.E."/>
            <person name="Kasson M.T."/>
        </authorList>
    </citation>
    <scope>NUCLEOTIDE SEQUENCE</scope>
    <source>
        <strain evidence="3">ARSEF 14590</strain>
    </source>
</reference>
<dbReference type="PANTHER" id="PTHR10663">
    <property type="entry name" value="GUANYL-NUCLEOTIDE EXCHANGE FACTOR"/>
    <property type="match status" value="1"/>
</dbReference>
<feature type="domain" description="GBF1-like tetratricopeptide repeats" evidence="2">
    <location>
        <begin position="344"/>
        <end position="521"/>
    </location>
</feature>
<dbReference type="InterPro" id="IPR016024">
    <property type="entry name" value="ARM-type_fold"/>
</dbReference>
<comment type="caution">
    <text evidence="3">The sequence shown here is derived from an EMBL/GenBank/DDBJ whole genome shotgun (WGS) entry which is preliminary data.</text>
</comment>
<evidence type="ECO:0000313" key="4">
    <source>
        <dbReference type="Proteomes" id="UP001251528"/>
    </source>
</evidence>
<evidence type="ECO:0000259" key="2">
    <source>
        <dbReference type="Pfam" id="PF23325"/>
    </source>
</evidence>
<name>A0AAJ0CSF0_9HYPO</name>
<evidence type="ECO:0000256" key="1">
    <source>
        <dbReference type="SAM" id="MobiDB-lite"/>
    </source>
</evidence>
<dbReference type="Pfam" id="PF23325">
    <property type="entry name" value="TPR_28"/>
    <property type="match status" value="1"/>
</dbReference>
<keyword evidence="4" id="KW-1185">Reference proteome</keyword>
<dbReference type="AlphaFoldDB" id="A0AAJ0CSF0"/>
<dbReference type="PANTHER" id="PTHR10663:SF388">
    <property type="entry name" value="GOLGI-SPECIFIC BREFELDIN A-RESISTANCE GUANINE NUCLEOTIDE EXCHANGE FACTOR 1"/>
    <property type="match status" value="1"/>
</dbReference>
<evidence type="ECO:0000313" key="3">
    <source>
        <dbReference type="EMBL" id="KAK2603921.1"/>
    </source>
</evidence>
<dbReference type="EMBL" id="JASWJB010000053">
    <property type="protein sequence ID" value="KAK2603921.1"/>
    <property type="molecule type" value="Genomic_DNA"/>
</dbReference>
<protein>
    <submittedName>
        <fullName evidence="3">GDP/GTP exchange factor for ARF</fullName>
    </submittedName>
</protein>
<dbReference type="SUPFAM" id="SSF48371">
    <property type="entry name" value="ARM repeat"/>
    <property type="match status" value="1"/>
</dbReference>
<accession>A0AAJ0CSF0</accession>
<proteinExistence type="predicted"/>
<organism evidence="3 4">
    <name type="scientific">Conoideocrella luteorostrata</name>
    <dbReference type="NCBI Taxonomy" id="1105319"/>
    <lineage>
        <taxon>Eukaryota</taxon>
        <taxon>Fungi</taxon>
        <taxon>Dikarya</taxon>
        <taxon>Ascomycota</taxon>
        <taxon>Pezizomycotina</taxon>
        <taxon>Sordariomycetes</taxon>
        <taxon>Hypocreomycetidae</taxon>
        <taxon>Hypocreales</taxon>
        <taxon>Clavicipitaceae</taxon>
        <taxon>Conoideocrella</taxon>
    </lineage>
</organism>
<gene>
    <name evidence="3" type="primary">GEA2_2</name>
    <name evidence="3" type="ORF">QQS21_003856</name>
</gene>
<dbReference type="Proteomes" id="UP001251528">
    <property type="component" value="Unassembled WGS sequence"/>
</dbReference>